<dbReference type="Proteomes" id="UP001367508">
    <property type="component" value="Unassembled WGS sequence"/>
</dbReference>
<protein>
    <submittedName>
        <fullName evidence="1">Uncharacterized protein</fullName>
    </submittedName>
</protein>
<reference evidence="1 2" key="1">
    <citation type="submission" date="2024-01" db="EMBL/GenBank/DDBJ databases">
        <title>The genomes of 5 underutilized Papilionoideae crops provide insights into root nodulation and disease resistanc.</title>
        <authorList>
            <person name="Jiang F."/>
        </authorList>
    </citation>
    <scope>NUCLEOTIDE SEQUENCE [LARGE SCALE GENOMIC DNA]</scope>
    <source>
        <strain evidence="1">LVBAO_FW01</strain>
        <tissue evidence="1">Leaves</tissue>
    </source>
</reference>
<proteinExistence type="predicted"/>
<evidence type="ECO:0000313" key="1">
    <source>
        <dbReference type="EMBL" id="KAK7307297.1"/>
    </source>
</evidence>
<sequence>MLGPFGLPAWSGLCYDDIDASFTVFQGEVLLGCHYSGMLILSTSPCLVIDFPDWNVYLRMDLLGNMYSDKDNRMDGIVPLTTYIAFVTHNHLPIHPL</sequence>
<evidence type="ECO:0000313" key="2">
    <source>
        <dbReference type="Proteomes" id="UP001367508"/>
    </source>
</evidence>
<comment type="caution">
    <text evidence="1">The sequence shown here is derived from an EMBL/GenBank/DDBJ whole genome shotgun (WGS) entry which is preliminary data.</text>
</comment>
<dbReference type="AlphaFoldDB" id="A0AAN9K0G6"/>
<accession>A0AAN9K0G6</accession>
<dbReference type="EMBL" id="JAYMYQ010000010">
    <property type="protein sequence ID" value="KAK7307297.1"/>
    <property type="molecule type" value="Genomic_DNA"/>
</dbReference>
<organism evidence="1 2">
    <name type="scientific">Canavalia gladiata</name>
    <name type="common">Sword bean</name>
    <name type="synonym">Dolichos gladiatus</name>
    <dbReference type="NCBI Taxonomy" id="3824"/>
    <lineage>
        <taxon>Eukaryota</taxon>
        <taxon>Viridiplantae</taxon>
        <taxon>Streptophyta</taxon>
        <taxon>Embryophyta</taxon>
        <taxon>Tracheophyta</taxon>
        <taxon>Spermatophyta</taxon>
        <taxon>Magnoliopsida</taxon>
        <taxon>eudicotyledons</taxon>
        <taxon>Gunneridae</taxon>
        <taxon>Pentapetalae</taxon>
        <taxon>rosids</taxon>
        <taxon>fabids</taxon>
        <taxon>Fabales</taxon>
        <taxon>Fabaceae</taxon>
        <taxon>Papilionoideae</taxon>
        <taxon>50 kb inversion clade</taxon>
        <taxon>NPAAA clade</taxon>
        <taxon>indigoferoid/millettioid clade</taxon>
        <taxon>Phaseoleae</taxon>
        <taxon>Canavalia</taxon>
    </lineage>
</organism>
<keyword evidence="2" id="KW-1185">Reference proteome</keyword>
<name>A0AAN9K0G6_CANGL</name>
<gene>
    <name evidence="1" type="ORF">VNO77_40229</name>
</gene>